<accession>A0A916ZAE8</accession>
<dbReference type="Proteomes" id="UP000612456">
    <property type="component" value="Unassembled WGS sequence"/>
</dbReference>
<evidence type="ECO:0000313" key="2">
    <source>
        <dbReference type="Proteomes" id="UP000612456"/>
    </source>
</evidence>
<name>A0A916ZAE8_9BACL</name>
<comment type="caution">
    <text evidence="1">The sequence shown here is derived from an EMBL/GenBank/DDBJ whole genome shotgun (WGS) entry which is preliminary data.</text>
</comment>
<reference evidence="1" key="2">
    <citation type="submission" date="2020-09" db="EMBL/GenBank/DDBJ databases">
        <authorList>
            <person name="Sun Q."/>
            <person name="Zhou Y."/>
        </authorList>
    </citation>
    <scope>NUCLEOTIDE SEQUENCE</scope>
    <source>
        <strain evidence="1">CGMCC 1.15178</strain>
    </source>
</reference>
<dbReference type="EMBL" id="BMHP01000003">
    <property type="protein sequence ID" value="GGD83709.1"/>
    <property type="molecule type" value="Genomic_DNA"/>
</dbReference>
<evidence type="ECO:0000313" key="1">
    <source>
        <dbReference type="EMBL" id="GGD83709.1"/>
    </source>
</evidence>
<proteinExistence type="predicted"/>
<gene>
    <name evidence="1" type="ORF">GCM10010911_47360</name>
</gene>
<sequence>MSQRVYALSFLPQNDEIFLRMLACSQDFTSHRSGERKNQIVVGVP</sequence>
<keyword evidence="2" id="KW-1185">Reference proteome</keyword>
<protein>
    <submittedName>
        <fullName evidence="1">Uncharacterized protein</fullName>
    </submittedName>
</protein>
<organism evidence="1 2">
    <name type="scientific">Paenibacillus nasutitermitis</name>
    <dbReference type="NCBI Taxonomy" id="1652958"/>
    <lineage>
        <taxon>Bacteria</taxon>
        <taxon>Bacillati</taxon>
        <taxon>Bacillota</taxon>
        <taxon>Bacilli</taxon>
        <taxon>Bacillales</taxon>
        <taxon>Paenibacillaceae</taxon>
        <taxon>Paenibacillus</taxon>
    </lineage>
</organism>
<reference evidence="1" key="1">
    <citation type="journal article" date="2014" name="Int. J. Syst. Evol. Microbiol.">
        <title>Complete genome sequence of Corynebacterium casei LMG S-19264T (=DSM 44701T), isolated from a smear-ripened cheese.</title>
        <authorList>
            <consortium name="US DOE Joint Genome Institute (JGI-PGF)"/>
            <person name="Walter F."/>
            <person name="Albersmeier A."/>
            <person name="Kalinowski J."/>
            <person name="Ruckert C."/>
        </authorList>
    </citation>
    <scope>NUCLEOTIDE SEQUENCE</scope>
    <source>
        <strain evidence="1">CGMCC 1.15178</strain>
    </source>
</reference>
<dbReference type="AlphaFoldDB" id="A0A916ZAE8"/>